<dbReference type="OrthoDB" id="7987917at2"/>
<proteinExistence type="predicted"/>
<feature type="chain" id="PRO_5022730921" evidence="2">
    <location>
        <begin position="27"/>
        <end position="212"/>
    </location>
</feature>
<dbReference type="Proteomes" id="UP000323142">
    <property type="component" value="Unassembled WGS sequence"/>
</dbReference>
<gene>
    <name evidence="3" type="ORF">F0L46_00110</name>
</gene>
<evidence type="ECO:0000313" key="3">
    <source>
        <dbReference type="EMBL" id="KAA2244337.1"/>
    </source>
</evidence>
<reference evidence="3 4" key="1">
    <citation type="submission" date="2019-09" db="EMBL/GenBank/DDBJ databases">
        <title>Salinarimonas rosea gen. nov., sp. nov., a new member of the a-2 subgroup of the Proteobacteria.</title>
        <authorList>
            <person name="Liu J."/>
        </authorList>
    </citation>
    <scope>NUCLEOTIDE SEQUENCE [LARGE SCALE GENOMIC DNA]</scope>
    <source>
        <strain evidence="3 4">BN140002</strain>
    </source>
</reference>
<sequence length="212" mass="21952">MATAARRMLLVLAGVIAPISLPPAHAQTLGVFEALFSGGPVREAALPSVVPDPVFSPERARAARAMRRARQQKAHYARLPPSAESRAVAPTPAPAPAPARGAILDTAGAIKAVLADPTLRAGDIVVFPDGPKVFTGETRAPHRLASFEDVGGSRSVSKGSRAAMSALGLSPPSRSTAAVRLRQPKVASGAGPSPKTRTDQPRVVYQDATPVR</sequence>
<evidence type="ECO:0000313" key="4">
    <source>
        <dbReference type="Proteomes" id="UP000323142"/>
    </source>
</evidence>
<evidence type="ECO:0000256" key="2">
    <source>
        <dbReference type="SAM" id="SignalP"/>
    </source>
</evidence>
<evidence type="ECO:0000256" key="1">
    <source>
        <dbReference type="SAM" id="MobiDB-lite"/>
    </source>
</evidence>
<feature type="signal peptide" evidence="2">
    <location>
        <begin position="1"/>
        <end position="26"/>
    </location>
</feature>
<name>A0A5B2W1J8_9HYPH</name>
<accession>A0A5B2W1J8</accession>
<feature type="region of interest" description="Disordered" evidence="1">
    <location>
        <begin position="75"/>
        <end position="94"/>
    </location>
</feature>
<protein>
    <submittedName>
        <fullName evidence="3">Uncharacterized protein</fullName>
    </submittedName>
</protein>
<dbReference type="RefSeq" id="WP_149814993.1">
    <property type="nucleotide sequence ID" value="NZ_VUOA01000001.1"/>
</dbReference>
<feature type="region of interest" description="Disordered" evidence="1">
    <location>
        <begin position="149"/>
        <end position="212"/>
    </location>
</feature>
<reference evidence="3 4" key="2">
    <citation type="submission" date="2019-09" db="EMBL/GenBank/DDBJ databases">
        <authorList>
            <person name="Jin C."/>
        </authorList>
    </citation>
    <scope>NUCLEOTIDE SEQUENCE [LARGE SCALE GENOMIC DNA]</scope>
    <source>
        <strain evidence="3 4">BN140002</strain>
    </source>
</reference>
<organism evidence="3 4">
    <name type="scientific">Salinarimonas soli</name>
    <dbReference type="NCBI Taxonomy" id="1638099"/>
    <lineage>
        <taxon>Bacteria</taxon>
        <taxon>Pseudomonadati</taxon>
        <taxon>Pseudomonadota</taxon>
        <taxon>Alphaproteobacteria</taxon>
        <taxon>Hyphomicrobiales</taxon>
        <taxon>Salinarimonadaceae</taxon>
        <taxon>Salinarimonas</taxon>
    </lineage>
</organism>
<keyword evidence="4" id="KW-1185">Reference proteome</keyword>
<dbReference type="EMBL" id="VUOA01000001">
    <property type="protein sequence ID" value="KAA2244337.1"/>
    <property type="molecule type" value="Genomic_DNA"/>
</dbReference>
<dbReference type="AlphaFoldDB" id="A0A5B2W1J8"/>
<feature type="compositionally biased region" description="Low complexity" evidence="1">
    <location>
        <begin position="150"/>
        <end position="161"/>
    </location>
</feature>
<comment type="caution">
    <text evidence="3">The sequence shown here is derived from an EMBL/GenBank/DDBJ whole genome shotgun (WGS) entry which is preliminary data.</text>
</comment>
<keyword evidence="2" id="KW-0732">Signal</keyword>